<dbReference type="InterPro" id="IPR053265">
    <property type="entry name" value="Serpin"/>
</dbReference>
<dbReference type="InterPro" id="IPR036058">
    <property type="entry name" value="Kazal_dom_sf"/>
</dbReference>
<proteinExistence type="predicted"/>
<keyword evidence="4" id="KW-1185">Reference proteome</keyword>
<accession>A0A383WGH8</accession>
<evidence type="ECO:0000259" key="2">
    <source>
        <dbReference type="PROSITE" id="PS51465"/>
    </source>
</evidence>
<gene>
    <name evidence="3" type="ORF">BQ4739_LOCUS16536</name>
</gene>
<feature type="compositionally biased region" description="Gly residues" evidence="1">
    <location>
        <begin position="48"/>
        <end position="57"/>
    </location>
</feature>
<evidence type="ECO:0000313" key="3">
    <source>
        <dbReference type="EMBL" id="SZX76174.1"/>
    </source>
</evidence>
<feature type="region of interest" description="Disordered" evidence="1">
    <location>
        <begin position="48"/>
        <end position="74"/>
    </location>
</feature>
<feature type="region of interest" description="Disordered" evidence="1">
    <location>
        <begin position="109"/>
        <end position="169"/>
    </location>
</feature>
<dbReference type="PANTHER" id="PTHR21131:SF0">
    <property type="entry name" value="GEO10195P1-RELATED"/>
    <property type="match status" value="1"/>
</dbReference>
<evidence type="ECO:0000256" key="1">
    <source>
        <dbReference type="SAM" id="MobiDB-lite"/>
    </source>
</evidence>
<dbReference type="EMBL" id="FNXT01001250">
    <property type="protein sequence ID" value="SZX76174.1"/>
    <property type="molecule type" value="Genomic_DNA"/>
</dbReference>
<dbReference type="InterPro" id="IPR002350">
    <property type="entry name" value="Kazal_dom"/>
</dbReference>
<protein>
    <recommendedName>
        <fullName evidence="2">Kazal-like domain-containing protein</fullName>
    </recommendedName>
</protein>
<dbReference type="PROSITE" id="PS51465">
    <property type="entry name" value="KAZAL_2"/>
    <property type="match status" value="1"/>
</dbReference>
<dbReference type="PANTHER" id="PTHR21131">
    <property type="entry name" value="SERINE-TYPE ENDOPEPTIDASE INHIBITOR"/>
    <property type="match status" value="1"/>
</dbReference>
<evidence type="ECO:0000313" key="4">
    <source>
        <dbReference type="Proteomes" id="UP000256970"/>
    </source>
</evidence>
<feature type="domain" description="Kazal-like" evidence="2">
    <location>
        <begin position="1"/>
        <end position="45"/>
    </location>
</feature>
<dbReference type="Pfam" id="PF07648">
    <property type="entry name" value="Kazal_2"/>
    <property type="match status" value="1"/>
</dbReference>
<sequence length="259" mass="26292">MAAGQGCVCTMQYAPVCGANGSTYSNPCAARCRGVPVAYNGQCRSGSNGGSGGGGGWWQQEQGPRPGSSSSGSGWFSSPVFLPSSSSRWGPGWRRNRLVAHQPADVAAAAGAAAAGEQQAVPIHGQHQQQQKQQEQSKQQQQQPQEEARPGAGAAAAGAPAAAAAGPPPSWTLAPRGDCGCPPAYEPVCVGGVTFANACTAAGGRRRAAMAYNGPCVEQAAPAMQPASNSVSMQRGGRWGLGWLCLLLSPLAALLNSYD</sequence>
<feature type="compositionally biased region" description="Low complexity" evidence="1">
    <location>
        <begin position="58"/>
        <end position="74"/>
    </location>
</feature>
<dbReference type="SUPFAM" id="SSF100895">
    <property type="entry name" value="Kazal-type serine protease inhibitors"/>
    <property type="match status" value="1"/>
</dbReference>
<dbReference type="Pfam" id="PF00050">
    <property type="entry name" value="Kazal_1"/>
    <property type="match status" value="1"/>
</dbReference>
<reference evidence="3 4" key="1">
    <citation type="submission" date="2016-10" db="EMBL/GenBank/DDBJ databases">
        <authorList>
            <person name="Cai Z."/>
        </authorList>
    </citation>
    <scope>NUCLEOTIDE SEQUENCE [LARGE SCALE GENOMIC DNA]</scope>
</reference>
<dbReference type="AlphaFoldDB" id="A0A383WGH8"/>
<dbReference type="SMART" id="SM00280">
    <property type="entry name" value="KAZAL"/>
    <property type="match status" value="2"/>
</dbReference>
<dbReference type="Gene3D" id="3.30.60.30">
    <property type="match status" value="2"/>
</dbReference>
<name>A0A383WGH8_TETOB</name>
<feature type="compositionally biased region" description="Low complexity" evidence="1">
    <location>
        <begin position="109"/>
        <end position="165"/>
    </location>
</feature>
<dbReference type="Proteomes" id="UP000256970">
    <property type="component" value="Unassembled WGS sequence"/>
</dbReference>
<organism evidence="3 4">
    <name type="scientific">Tetradesmus obliquus</name>
    <name type="common">Green alga</name>
    <name type="synonym">Acutodesmus obliquus</name>
    <dbReference type="NCBI Taxonomy" id="3088"/>
    <lineage>
        <taxon>Eukaryota</taxon>
        <taxon>Viridiplantae</taxon>
        <taxon>Chlorophyta</taxon>
        <taxon>core chlorophytes</taxon>
        <taxon>Chlorophyceae</taxon>
        <taxon>CS clade</taxon>
        <taxon>Sphaeropleales</taxon>
        <taxon>Scenedesmaceae</taxon>
        <taxon>Tetradesmus</taxon>
    </lineage>
</organism>
<dbReference type="CDD" id="cd00104">
    <property type="entry name" value="KAZAL_FS"/>
    <property type="match status" value="2"/>
</dbReference>